<sequence>MDQSLDEVIKSKQAVKRAPKIKEEPSSSQTLPSSGGGFSLGTSEQLGMSLDDLIASKRTSVKARVRAPVQGAKQKAAVQIARTKRQASLNQKRGLAQKSQEPLNVTISNRPTNARTPAARRRASQLSNNMLRRVNIGKRQAAKKEGTPQPKLLAWERHSRDHPAKFVLPQGTNFKISIDLNRVNPVVGIDTAEVPAVSLRK</sequence>
<reference evidence="2 3" key="1">
    <citation type="submission" date="2019-07" db="EMBL/GenBank/DDBJ databases">
        <title>Genomics analysis of Aphanomyces spp. identifies a new class of oomycete effector associated with host adaptation.</title>
        <authorList>
            <person name="Gaulin E."/>
        </authorList>
    </citation>
    <scope>NUCLEOTIDE SEQUENCE [LARGE SCALE GENOMIC DNA]</scope>
    <source>
        <strain evidence="2 3">ATCC 201684</strain>
    </source>
</reference>
<evidence type="ECO:0000313" key="3">
    <source>
        <dbReference type="Proteomes" id="UP000481153"/>
    </source>
</evidence>
<organism evidence="2 3">
    <name type="scientific">Aphanomyces euteiches</name>
    <dbReference type="NCBI Taxonomy" id="100861"/>
    <lineage>
        <taxon>Eukaryota</taxon>
        <taxon>Sar</taxon>
        <taxon>Stramenopiles</taxon>
        <taxon>Oomycota</taxon>
        <taxon>Saprolegniomycetes</taxon>
        <taxon>Saprolegniales</taxon>
        <taxon>Verrucalvaceae</taxon>
        <taxon>Aphanomyces</taxon>
    </lineage>
</organism>
<evidence type="ECO:0000313" key="2">
    <source>
        <dbReference type="EMBL" id="KAF0732039.1"/>
    </source>
</evidence>
<comment type="caution">
    <text evidence="2">The sequence shown here is derived from an EMBL/GenBank/DDBJ whole genome shotgun (WGS) entry which is preliminary data.</text>
</comment>
<dbReference type="AlphaFoldDB" id="A0A6G0WWV0"/>
<dbReference type="VEuPathDB" id="FungiDB:AeMF1_006352"/>
<proteinExistence type="predicted"/>
<dbReference type="EMBL" id="VJMJ01000137">
    <property type="protein sequence ID" value="KAF0732039.1"/>
    <property type="molecule type" value="Genomic_DNA"/>
</dbReference>
<accession>A0A6G0WWV0</accession>
<protein>
    <submittedName>
        <fullName evidence="2">Uncharacterized protein</fullName>
    </submittedName>
</protein>
<keyword evidence="3" id="KW-1185">Reference proteome</keyword>
<evidence type="ECO:0000256" key="1">
    <source>
        <dbReference type="SAM" id="MobiDB-lite"/>
    </source>
</evidence>
<gene>
    <name evidence="2" type="ORF">Ae201684_010692</name>
</gene>
<name>A0A6G0WWV0_9STRA</name>
<feature type="region of interest" description="Disordered" evidence="1">
    <location>
        <begin position="1"/>
        <end position="43"/>
    </location>
</feature>
<dbReference type="Proteomes" id="UP000481153">
    <property type="component" value="Unassembled WGS sequence"/>
</dbReference>